<reference evidence="1" key="1">
    <citation type="submission" date="2021-12" db="EMBL/GenBank/DDBJ databases">
        <title>Discovery of the Pendulisporaceae a myxobacterial family with distinct sporulation behavior and unique specialized metabolism.</title>
        <authorList>
            <person name="Garcia R."/>
            <person name="Popoff A."/>
            <person name="Bader C.D."/>
            <person name="Loehr J."/>
            <person name="Walesch S."/>
            <person name="Walt C."/>
            <person name="Boldt J."/>
            <person name="Bunk B."/>
            <person name="Haeckl F.J.F.P.J."/>
            <person name="Gunesch A.P."/>
            <person name="Birkelbach J."/>
            <person name="Nuebel U."/>
            <person name="Pietschmann T."/>
            <person name="Bach T."/>
            <person name="Mueller R."/>
        </authorList>
    </citation>
    <scope>NUCLEOTIDE SEQUENCE</scope>
    <source>
        <strain evidence="1">MSr11367</strain>
    </source>
</reference>
<name>A0ABZ2KTY6_9BACT</name>
<proteinExistence type="predicted"/>
<gene>
    <name evidence="1" type="ORF">LVJ94_35135</name>
</gene>
<keyword evidence="2" id="KW-1185">Reference proteome</keyword>
<protein>
    <recommendedName>
        <fullName evidence="3">HEAT repeat domain-containing protein</fullName>
    </recommendedName>
</protein>
<sequence length="282" mass="31139">MKRIVDVDDYSSWSALEHAFGPARDVPDLLVDTRSSSQETRGTAWAMLRERLFVSDGREAFPRRFSASPAVIPFLAGHACDRTAPDRHEALLLMLRLAVGDPDQNLGSDWTMVQIREGCDALVKSAPEDAEQANLWCACYEAARQEIPQLARLVAARTRKLRLAAVTVCPFFVDYRTDLSAALLRRWDRTDLHPRERAAVIIALSVLAPLPDEALAELADDLSANALVRAASAVSLHRRGQKLSGRALSVLREAAKRAVAGGEFPWERYVRRLAKEASITAG</sequence>
<dbReference type="RefSeq" id="WP_394831764.1">
    <property type="nucleotide sequence ID" value="NZ_CP089929.1"/>
</dbReference>
<accession>A0ABZ2KTY6</accession>
<evidence type="ECO:0008006" key="3">
    <source>
        <dbReference type="Google" id="ProtNLM"/>
    </source>
</evidence>
<dbReference type="Proteomes" id="UP001374803">
    <property type="component" value="Chromosome"/>
</dbReference>
<organism evidence="1 2">
    <name type="scientific">Pendulispora rubella</name>
    <dbReference type="NCBI Taxonomy" id="2741070"/>
    <lineage>
        <taxon>Bacteria</taxon>
        <taxon>Pseudomonadati</taxon>
        <taxon>Myxococcota</taxon>
        <taxon>Myxococcia</taxon>
        <taxon>Myxococcales</taxon>
        <taxon>Sorangiineae</taxon>
        <taxon>Pendulisporaceae</taxon>
        <taxon>Pendulispora</taxon>
    </lineage>
</organism>
<dbReference type="EMBL" id="CP089983">
    <property type="protein sequence ID" value="WXB02137.1"/>
    <property type="molecule type" value="Genomic_DNA"/>
</dbReference>
<evidence type="ECO:0000313" key="1">
    <source>
        <dbReference type="EMBL" id="WXB02137.1"/>
    </source>
</evidence>
<evidence type="ECO:0000313" key="2">
    <source>
        <dbReference type="Proteomes" id="UP001374803"/>
    </source>
</evidence>